<sequence length="48" mass="5386">LFVCISGVADQLQTNYPADLRRVLKMVLQPVDVVPVYEVRFLCHGIIG</sequence>
<evidence type="ECO:0000313" key="1">
    <source>
        <dbReference type="WBParaSite" id="GPUH_0002626601-mRNA-1"/>
    </source>
</evidence>
<dbReference type="InterPro" id="IPR051118">
    <property type="entry name" value="LST-2"/>
</dbReference>
<accession>A0A183EZ45</accession>
<dbReference type="WBParaSite" id="GPUH_0002626601-mRNA-1">
    <property type="protein sequence ID" value="GPUH_0002626601-mRNA-1"/>
    <property type="gene ID" value="GPUH_0002626601"/>
</dbReference>
<dbReference type="PANTHER" id="PTHR46465:SF2">
    <property type="entry name" value="LATERAL SIGNALING TARGET PROTEIN 2 HOMOLOG"/>
    <property type="match status" value="1"/>
</dbReference>
<dbReference type="AlphaFoldDB" id="A0A183EZ45"/>
<reference evidence="1" key="1">
    <citation type="submission" date="2016-06" db="UniProtKB">
        <authorList>
            <consortium name="WormBaseParasite"/>
        </authorList>
    </citation>
    <scope>IDENTIFICATION</scope>
</reference>
<protein>
    <submittedName>
        <fullName evidence="1">F-box domain-containing protein</fullName>
    </submittedName>
</protein>
<proteinExistence type="predicted"/>
<name>A0A183EZ45_9BILA</name>
<dbReference type="PANTHER" id="PTHR46465">
    <property type="entry name" value="LATERAL SIGNALING TARGET PROTEIN 2 HOMOLOG"/>
    <property type="match status" value="1"/>
</dbReference>
<organism evidence="1">
    <name type="scientific">Gongylonema pulchrum</name>
    <dbReference type="NCBI Taxonomy" id="637853"/>
    <lineage>
        <taxon>Eukaryota</taxon>
        <taxon>Metazoa</taxon>
        <taxon>Ecdysozoa</taxon>
        <taxon>Nematoda</taxon>
        <taxon>Chromadorea</taxon>
        <taxon>Rhabditida</taxon>
        <taxon>Spirurina</taxon>
        <taxon>Spiruromorpha</taxon>
        <taxon>Spiruroidea</taxon>
        <taxon>Gongylonematidae</taxon>
        <taxon>Gongylonema</taxon>
    </lineage>
</organism>
<dbReference type="GO" id="GO:0031901">
    <property type="term" value="C:early endosome membrane"/>
    <property type="evidence" value="ECO:0007669"/>
    <property type="project" value="TreeGrafter"/>
</dbReference>